<dbReference type="EMBL" id="JBHMAX010000002">
    <property type="protein sequence ID" value="MFB9730680.1"/>
    <property type="molecule type" value="Genomic_DNA"/>
</dbReference>
<evidence type="ECO:0000313" key="2">
    <source>
        <dbReference type="Proteomes" id="UP001589613"/>
    </source>
</evidence>
<evidence type="ECO:0000313" key="1">
    <source>
        <dbReference type="EMBL" id="MFB9730680.1"/>
    </source>
</evidence>
<sequence length="217" mass="23563">MSRRPPRRVVVWRHGETEHNAGGIYQGQLDSHLSARGRRQAAAAAARLAERPVARLLSSDLSRAADTADELAALTGLPVEHDARLREIHVGRWQGLAHTEVLARFPQALAALDRGEDPVRGETGERVADVQVRVRAVFEELLPRLGPGETAVVATHGMASRALVADVVGLSARQAWLSLVGLHNCHWAELVEHRTGWRLESWNVGVGPPGPASVSDR</sequence>
<reference evidence="1 2" key="1">
    <citation type="submission" date="2024-09" db="EMBL/GenBank/DDBJ databases">
        <authorList>
            <person name="Sun Q."/>
            <person name="Mori K."/>
        </authorList>
    </citation>
    <scope>NUCLEOTIDE SEQUENCE [LARGE SCALE GENOMIC DNA]</scope>
    <source>
        <strain evidence="1 2">JCM 12763</strain>
    </source>
</reference>
<organism evidence="1 2">
    <name type="scientific">Ornithinimicrobium kibberense</name>
    <dbReference type="NCBI Taxonomy" id="282060"/>
    <lineage>
        <taxon>Bacteria</taxon>
        <taxon>Bacillati</taxon>
        <taxon>Actinomycetota</taxon>
        <taxon>Actinomycetes</taxon>
        <taxon>Micrococcales</taxon>
        <taxon>Ornithinimicrobiaceae</taxon>
        <taxon>Ornithinimicrobium</taxon>
    </lineage>
</organism>
<keyword evidence="2" id="KW-1185">Reference proteome</keyword>
<dbReference type="InterPro" id="IPR001345">
    <property type="entry name" value="PG/BPGM_mutase_AS"/>
</dbReference>
<dbReference type="PROSITE" id="PS00175">
    <property type="entry name" value="PG_MUTASE"/>
    <property type="match status" value="1"/>
</dbReference>
<dbReference type="InterPro" id="IPR013078">
    <property type="entry name" value="His_Pase_superF_clade-1"/>
</dbReference>
<comment type="caution">
    <text evidence="1">The sequence shown here is derived from an EMBL/GenBank/DDBJ whole genome shotgun (WGS) entry which is preliminary data.</text>
</comment>
<dbReference type="SMART" id="SM00855">
    <property type="entry name" value="PGAM"/>
    <property type="match status" value="1"/>
</dbReference>
<name>A0ABV5UYU6_9MICO</name>
<dbReference type="CDD" id="cd07067">
    <property type="entry name" value="HP_PGM_like"/>
    <property type="match status" value="1"/>
</dbReference>
<dbReference type="PANTHER" id="PTHR48100">
    <property type="entry name" value="BROAD-SPECIFICITY PHOSPHATASE YOR283W-RELATED"/>
    <property type="match status" value="1"/>
</dbReference>
<accession>A0ABV5UYU6</accession>
<proteinExistence type="predicted"/>
<dbReference type="Gene3D" id="3.40.50.1240">
    <property type="entry name" value="Phosphoglycerate mutase-like"/>
    <property type="match status" value="1"/>
</dbReference>
<dbReference type="InterPro" id="IPR050275">
    <property type="entry name" value="PGM_Phosphatase"/>
</dbReference>
<protein>
    <submittedName>
        <fullName evidence="1">Histidine phosphatase family protein</fullName>
    </submittedName>
</protein>
<dbReference type="PANTHER" id="PTHR48100:SF62">
    <property type="entry name" value="GLUCOSYL-3-PHOSPHOGLYCERATE PHOSPHATASE"/>
    <property type="match status" value="1"/>
</dbReference>
<dbReference type="Pfam" id="PF00300">
    <property type="entry name" value="His_Phos_1"/>
    <property type="match status" value="1"/>
</dbReference>
<dbReference type="SUPFAM" id="SSF53254">
    <property type="entry name" value="Phosphoglycerate mutase-like"/>
    <property type="match status" value="1"/>
</dbReference>
<dbReference type="RefSeq" id="WP_141337452.1">
    <property type="nucleotide sequence ID" value="NZ_JBHMAX010000002.1"/>
</dbReference>
<gene>
    <name evidence="1" type="ORF">ACFFN0_01325</name>
</gene>
<dbReference type="InterPro" id="IPR029033">
    <property type="entry name" value="His_PPase_superfam"/>
</dbReference>
<dbReference type="Proteomes" id="UP001589613">
    <property type="component" value="Unassembled WGS sequence"/>
</dbReference>